<dbReference type="AlphaFoldDB" id="J1QIW4"/>
<evidence type="ECO:0000313" key="2">
    <source>
        <dbReference type="Proteomes" id="UP000012043"/>
    </source>
</evidence>
<reference evidence="1 2" key="1">
    <citation type="journal article" date="2012" name="J. Bacteriol.">
        <title>Genome Sequence of Pectin-Degrading Alishewanella aestuarii Strain B11T, Isolated from Tidal Flat Sediment.</title>
        <authorList>
            <person name="Jung J."/>
            <person name="Choi S."/>
            <person name="Chun J."/>
            <person name="Park W."/>
        </authorList>
    </citation>
    <scope>NUCLEOTIDE SEQUENCE [LARGE SCALE GENOMIC DNA]</scope>
    <source>
        <strain evidence="1 2">B11</strain>
    </source>
</reference>
<dbReference type="Proteomes" id="UP000012043">
    <property type="component" value="Unassembled WGS sequence"/>
</dbReference>
<sequence length="58" mass="6539">MQSRVKSVKFIKVKGSNKSSPVHLTHFPVMGKSEGAVIAYLKDKYKGFDIIITELEWA</sequence>
<organism evidence="1 2">
    <name type="scientific">Alishewanella aestuarii B11</name>
    <dbReference type="NCBI Taxonomy" id="1197174"/>
    <lineage>
        <taxon>Bacteria</taxon>
        <taxon>Pseudomonadati</taxon>
        <taxon>Pseudomonadota</taxon>
        <taxon>Gammaproteobacteria</taxon>
        <taxon>Alteromonadales</taxon>
        <taxon>Alteromonadaceae</taxon>
        <taxon>Alishewanella</taxon>
    </lineage>
</organism>
<comment type="caution">
    <text evidence="1">The sequence shown here is derived from an EMBL/GenBank/DDBJ whole genome shotgun (WGS) entry which is preliminary data.</text>
</comment>
<protein>
    <submittedName>
        <fullName evidence="1">Uncharacterized protein</fullName>
    </submittedName>
</protein>
<keyword evidence="2" id="KW-1185">Reference proteome</keyword>
<accession>J1QIW4</accession>
<proteinExistence type="predicted"/>
<dbReference type="EMBL" id="ALAB01000024">
    <property type="protein sequence ID" value="EJI85486.1"/>
    <property type="molecule type" value="Genomic_DNA"/>
</dbReference>
<gene>
    <name evidence="1" type="ORF">AEST_18250</name>
</gene>
<evidence type="ECO:0000313" key="1">
    <source>
        <dbReference type="EMBL" id="EJI85486.1"/>
    </source>
</evidence>
<dbReference type="RefSeq" id="WP_008608581.1">
    <property type="nucleotide sequence ID" value="NZ_ALAB01000024.1"/>
</dbReference>
<name>J1QIW4_9ALTE</name>